<evidence type="ECO:0000313" key="3">
    <source>
        <dbReference type="Proteomes" id="UP000030108"/>
    </source>
</evidence>
<feature type="region of interest" description="Disordered" evidence="1">
    <location>
        <begin position="171"/>
        <end position="210"/>
    </location>
</feature>
<evidence type="ECO:0000256" key="1">
    <source>
        <dbReference type="SAM" id="MobiDB-lite"/>
    </source>
</evidence>
<comment type="caution">
    <text evidence="2">The sequence shown here is derived from an EMBL/GenBank/DDBJ whole genome shotgun (WGS) entry which is preliminary data.</text>
</comment>
<proteinExistence type="predicted"/>
<dbReference type="EMBL" id="JATN01000321">
    <property type="protein sequence ID" value="EUC58468.1"/>
    <property type="molecule type" value="Genomic_DNA"/>
</dbReference>
<protein>
    <submittedName>
        <fullName evidence="2">Uncharacterized protein</fullName>
    </submittedName>
</protein>
<evidence type="ECO:0000313" key="2">
    <source>
        <dbReference type="EMBL" id="EUC58468.1"/>
    </source>
</evidence>
<name>A0A0A1UJQ3_9AGAM</name>
<dbReference type="AlphaFoldDB" id="A0A0A1UJQ3"/>
<dbReference type="OrthoDB" id="3183767at2759"/>
<reference evidence="3" key="1">
    <citation type="journal article" date="2014" name="Genome Announc.">
        <title>Draft genome sequence of the plant-pathogenic soil fungus Rhizoctonia solani anastomosis group 3 strain Rhs1AP.</title>
        <authorList>
            <person name="Cubeta M.A."/>
            <person name="Thomas E."/>
            <person name="Dean R.A."/>
            <person name="Jabaji S."/>
            <person name="Neate S.M."/>
            <person name="Tavantzis S."/>
            <person name="Toda T."/>
            <person name="Vilgalys R."/>
            <person name="Bharathan N."/>
            <person name="Fedorova-Abrams N."/>
            <person name="Pakala S.B."/>
            <person name="Pakala S.M."/>
            <person name="Zafar N."/>
            <person name="Joardar V."/>
            <person name="Losada L."/>
            <person name="Nierman W.C."/>
        </authorList>
    </citation>
    <scope>NUCLEOTIDE SEQUENCE [LARGE SCALE GENOMIC DNA]</scope>
    <source>
        <strain evidence="3">AG-3</strain>
    </source>
</reference>
<feature type="compositionally biased region" description="Acidic residues" evidence="1">
    <location>
        <begin position="196"/>
        <end position="210"/>
    </location>
</feature>
<accession>A0A0A1UJQ3</accession>
<gene>
    <name evidence="2" type="ORF">RSOL_256730</name>
</gene>
<sequence>MVTSDKPMDSETGADRFWGSRPTRMDFLWVRWLAHMMDVPGGWETCRLDQVGYFPDSECHHAYDFIDPIDVVRAVHLIPKFIGNRTTEYLLSPESVVADDQSVGDWKHYYIGRFVDRDMLMRFIGMAIGHMTHSNAPKATVGVSAEALGADYEYTDEAAKNQFGAFECAEEAASDGEDSDSCIEAYSSEGDGKDAGDEDDDDDDDDAVSW</sequence>
<feature type="non-terminal residue" evidence="2">
    <location>
        <position position="210"/>
    </location>
</feature>
<organism evidence="2 3">
    <name type="scientific">Rhizoctonia solani AG-3 Rhs1AP</name>
    <dbReference type="NCBI Taxonomy" id="1086054"/>
    <lineage>
        <taxon>Eukaryota</taxon>
        <taxon>Fungi</taxon>
        <taxon>Dikarya</taxon>
        <taxon>Basidiomycota</taxon>
        <taxon>Agaricomycotina</taxon>
        <taxon>Agaricomycetes</taxon>
        <taxon>Cantharellales</taxon>
        <taxon>Ceratobasidiaceae</taxon>
        <taxon>Rhizoctonia</taxon>
    </lineage>
</organism>
<feature type="compositionally biased region" description="Acidic residues" evidence="1">
    <location>
        <begin position="171"/>
        <end position="181"/>
    </location>
</feature>
<dbReference type="Proteomes" id="UP000030108">
    <property type="component" value="Unassembled WGS sequence"/>
</dbReference>